<keyword evidence="9" id="KW-1185">Reference proteome</keyword>
<evidence type="ECO:0000256" key="7">
    <source>
        <dbReference type="SAM" id="Phobius"/>
    </source>
</evidence>
<dbReference type="SUPFAM" id="SSF103481">
    <property type="entry name" value="Multidrug resistance efflux transporter EmrE"/>
    <property type="match status" value="1"/>
</dbReference>
<protein>
    <submittedName>
        <fullName evidence="8">Multidrug efflux SMR transporter</fullName>
    </submittedName>
</protein>
<keyword evidence="2" id="KW-1003">Cell membrane</keyword>
<comment type="caution">
    <text evidence="8">The sequence shown here is derived from an EMBL/GenBank/DDBJ whole genome shotgun (WGS) entry which is preliminary data.</text>
</comment>
<keyword evidence="5 7" id="KW-0472">Membrane</keyword>
<keyword evidence="3 6" id="KW-0812">Transmembrane</keyword>
<gene>
    <name evidence="8" type="ORF">KDD93_01645</name>
</gene>
<dbReference type="PANTHER" id="PTHR30561">
    <property type="entry name" value="SMR FAMILY PROTON-DEPENDENT DRUG EFFLUX TRANSPORTER SUGE"/>
    <property type="match status" value="1"/>
</dbReference>
<reference evidence="8 9" key="1">
    <citation type="submission" date="2021-04" db="EMBL/GenBank/DDBJ databases">
        <title>Molecular and phenotypic characterization and identification of bacterial isolates recovered from the Anatolian ground squirrels (Spermophilus xanthoprymnus) and which have the potential to form a new species in the Campylobacter genus.</title>
        <authorList>
            <person name="Aydin F."/>
            <person name="Abay S."/>
            <person name="Kayman T."/>
            <person name="Karakaya E."/>
            <person name="Mustak H.K."/>
            <person name="Mustak I.B."/>
            <person name="Bilgin N."/>
            <person name="Duzler A."/>
            <person name="Sahin O."/>
            <person name="Guran O."/>
            <person name="Saticioglu I.B."/>
        </authorList>
    </citation>
    <scope>NUCLEOTIDE SEQUENCE [LARGE SCALE GENOMIC DNA]</scope>
    <source>
        <strain evidence="9">faydin-G24</strain>
    </source>
</reference>
<dbReference type="Proteomes" id="UP000682951">
    <property type="component" value="Unassembled WGS sequence"/>
</dbReference>
<evidence type="ECO:0000256" key="1">
    <source>
        <dbReference type="ARBA" id="ARBA00004651"/>
    </source>
</evidence>
<evidence type="ECO:0000313" key="9">
    <source>
        <dbReference type="Proteomes" id="UP000682951"/>
    </source>
</evidence>
<feature type="transmembrane region" description="Helical" evidence="7">
    <location>
        <begin position="54"/>
        <end position="75"/>
    </location>
</feature>
<accession>A0ABS5HG69</accession>
<proteinExistence type="inferred from homology"/>
<feature type="transmembrane region" description="Helical" evidence="7">
    <location>
        <begin position="26"/>
        <end position="47"/>
    </location>
</feature>
<name>A0ABS5HG69_9BACT</name>
<dbReference type="PANTHER" id="PTHR30561:SF7">
    <property type="entry name" value="GUANIDINIUM EFFLUX SYSTEM SUBUNIT GDNC-RELATED"/>
    <property type="match status" value="1"/>
</dbReference>
<evidence type="ECO:0000256" key="4">
    <source>
        <dbReference type="ARBA" id="ARBA00022989"/>
    </source>
</evidence>
<feature type="transmembrane region" description="Helical" evidence="7">
    <location>
        <begin position="81"/>
        <end position="99"/>
    </location>
</feature>
<dbReference type="Gene3D" id="1.10.3730.20">
    <property type="match status" value="1"/>
</dbReference>
<keyword evidence="4 7" id="KW-1133">Transmembrane helix</keyword>
<dbReference type="InterPro" id="IPR045324">
    <property type="entry name" value="Small_multidrug_res"/>
</dbReference>
<dbReference type="Pfam" id="PF00893">
    <property type="entry name" value="Multi_Drug_Res"/>
    <property type="match status" value="1"/>
</dbReference>
<dbReference type="EMBL" id="JAGSSW010000001">
    <property type="protein sequence ID" value="MBR8463274.1"/>
    <property type="molecule type" value="Genomic_DNA"/>
</dbReference>
<evidence type="ECO:0000256" key="2">
    <source>
        <dbReference type="ARBA" id="ARBA00022475"/>
    </source>
</evidence>
<dbReference type="InterPro" id="IPR037185">
    <property type="entry name" value="EmrE-like"/>
</dbReference>
<evidence type="ECO:0000313" key="8">
    <source>
        <dbReference type="EMBL" id="MBR8463274.1"/>
    </source>
</evidence>
<sequence length="130" mass="14287">MSWLLVVAGGIVEIFWVSGLKHSDTLFLYTLTLLGIMFSFIAMIIACKYLEVSIVYSVFVGIGAGGVVLSEMIFFNELFSVPKIILITILMIGVIGLKLTSKENDEKVMANLSDELGLDEIANEFSKEAK</sequence>
<evidence type="ECO:0000256" key="6">
    <source>
        <dbReference type="RuleBase" id="RU003942"/>
    </source>
</evidence>
<evidence type="ECO:0000256" key="3">
    <source>
        <dbReference type="ARBA" id="ARBA00022692"/>
    </source>
</evidence>
<comment type="similarity">
    <text evidence="6">Belongs to the drug/metabolite transporter (DMT) superfamily. Small multidrug resistance (SMR) (TC 2.A.7.1) family.</text>
</comment>
<organism evidence="8 9">
    <name type="scientific">Campylobacter anatolicus</name>
    <dbReference type="NCBI Taxonomy" id="2829105"/>
    <lineage>
        <taxon>Bacteria</taxon>
        <taxon>Pseudomonadati</taxon>
        <taxon>Campylobacterota</taxon>
        <taxon>Epsilonproteobacteria</taxon>
        <taxon>Campylobacterales</taxon>
        <taxon>Campylobacteraceae</taxon>
        <taxon>Campylobacter</taxon>
    </lineage>
</organism>
<evidence type="ECO:0000256" key="5">
    <source>
        <dbReference type="ARBA" id="ARBA00023136"/>
    </source>
</evidence>
<dbReference type="InterPro" id="IPR000390">
    <property type="entry name" value="Small_drug/metabolite_transptr"/>
</dbReference>
<comment type="subcellular location">
    <subcellularLocation>
        <location evidence="1 6">Cell membrane</location>
        <topology evidence="1 6">Multi-pass membrane protein</topology>
    </subcellularLocation>
</comment>